<evidence type="ECO:0000313" key="10">
    <source>
        <dbReference type="EMBL" id="KFL35922.1"/>
    </source>
</evidence>
<comment type="subunit">
    <text evidence="8">Part of a complex composed of FtsB, FtsL and FtsQ.</text>
</comment>
<reference evidence="11" key="1">
    <citation type="submission" date="2013-08" db="EMBL/GenBank/DDBJ databases">
        <title>Genome sequencing of Arenimonas donghaensis.</title>
        <authorList>
            <person name="Chen F."/>
            <person name="Wang G."/>
        </authorList>
    </citation>
    <scope>NUCLEOTIDE SEQUENCE [LARGE SCALE GENOMIC DNA]</scope>
    <source>
        <strain evidence="11">HO3-R19</strain>
    </source>
</reference>
<protein>
    <recommendedName>
        <fullName evidence="8 9">Cell division protein FtsL</fullName>
    </recommendedName>
</protein>
<gene>
    <name evidence="8" type="primary">ftsL</name>
    <name evidence="10" type="ORF">N788_06510</name>
</gene>
<evidence type="ECO:0000313" key="11">
    <source>
        <dbReference type="Proteomes" id="UP000029085"/>
    </source>
</evidence>
<reference evidence="10 11" key="2">
    <citation type="journal article" date="2015" name="Stand. Genomic Sci.">
        <title>High quality draft genomic sequence of Arenimonas donghaensis DSM 18148(T).</title>
        <authorList>
            <person name="Chen F."/>
            <person name="Wang H."/>
            <person name="Cao Y."/>
            <person name="Li X."/>
            <person name="Wang G."/>
        </authorList>
    </citation>
    <scope>NUCLEOTIDE SEQUENCE [LARGE SCALE GENOMIC DNA]</scope>
    <source>
        <strain evidence="10 11">HO3-R19</strain>
    </source>
</reference>
<dbReference type="HAMAP" id="MF_00910">
    <property type="entry name" value="FtsL"/>
    <property type="match status" value="1"/>
</dbReference>
<evidence type="ECO:0000256" key="3">
    <source>
        <dbReference type="ARBA" id="ARBA00022618"/>
    </source>
</evidence>
<dbReference type="InterPro" id="IPR011922">
    <property type="entry name" value="Cell_div_FtsL"/>
</dbReference>
<keyword evidence="8" id="KW-0997">Cell inner membrane</keyword>
<comment type="function">
    <text evidence="8">Essential cell division protein. May link together the upstream cell division proteins, which are predominantly cytoplasmic, with the downstream cell division proteins, which are predominantly periplasmic.</text>
</comment>
<dbReference type="GO" id="GO:0005886">
    <property type="term" value="C:plasma membrane"/>
    <property type="evidence" value="ECO:0007669"/>
    <property type="project" value="UniProtKB-SubCell"/>
</dbReference>
<dbReference type="AlphaFoldDB" id="A0A087MGB9"/>
<proteinExistence type="inferred from homology"/>
<comment type="similarity">
    <text evidence="8">Belongs to the FtsL family.</text>
</comment>
<dbReference type="OrthoDB" id="5298556at2"/>
<accession>A0A087MGB9</accession>
<evidence type="ECO:0000256" key="6">
    <source>
        <dbReference type="ARBA" id="ARBA00023136"/>
    </source>
</evidence>
<comment type="subcellular location">
    <subcellularLocation>
        <location evidence="8">Cell inner membrane</location>
        <topology evidence="8">Single-pass type II membrane protein</topology>
    </subcellularLocation>
    <subcellularLocation>
        <location evidence="1">Cell membrane</location>
        <topology evidence="1">Single-pass type II membrane protein</topology>
    </subcellularLocation>
    <text evidence="8">Localizes to the division septum where it forms a ring structure.</text>
</comment>
<dbReference type="Pfam" id="PF04999">
    <property type="entry name" value="FtsL"/>
    <property type="match status" value="1"/>
</dbReference>
<keyword evidence="7 8" id="KW-0131">Cell cycle</keyword>
<evidence type="ECO:0000256" key="5">
    <source>
        <dbReference type="ARBA" id="ARBA00022989"/>
    </source>
</evidence>
<name>A0A087MGB9_9GAMM</name>
<dbReference type="GO" id="GO:0043093">
    <property type="term" value="P:FtsZ-dependent cytokinesis"/>
    <property type="evidence" value="ECO:0007669"/>
    <property type="project" value="UniProtKB-UniRule"/>
</dbReference>
<evidence type="ECO:0000256" key="7">
    <source>
        <dbReference type="ARBA" id="ARBA00023306"/>
    </source>
</evidence>
<comment type="caution">
    <text evidence="10">The sequence shown here is derived from an EMBL/GenBank/DDBJ whole genome shotgun (WGS) entry which is preliminary data.</text>
</comment>
<evidence type="ECO:0000256" key="8">
    <source>
        <dbReference type="HAMAP-Rule" id="MF_00910"/>
    </source>
</evidence>
<keyword evidence="4 8" id="KW-0812">Transmembrane</keyword>
<dbReference type="NCBIfam" id="TIGR02209">
    <property type="entry name" value="ftsL_broad"/>
    <property type="match status" value="1"/>
</dbReference>
<sequence>MSLRHFLIFVLALAVMSSALGVVWARHLHRQAYIALSTLEGQRDELNIEFGRLQLEQATWSEANRIEQVAGTRLGMTFPADTDIVVLQP</sequence>
<dbReference type="GO" id="GO:0032153">
    <property type="term" value="C:cell division site"/>
    <property type="evidence" value="ECO:0007669"/>
    <property type="project" value="UniProtKB-UniRule"/>
</dbReference>
<dbReference type="EMBL" id="AVCJ01000043">
    <property type="protein sequence ID" value="KFL35922.1"/>
    <property type="molecule type" value="Genomic_DNA"/>
</dbReference>
<keyword evidence="5 8" id="KW-1133">Transmembrane helix</keyword>
<dbReference type="PATRIC" id="fig|1121014.3.peg.2207"/>
<dbReference type="PANTHER" id="PTHR37479">
    <property type="entry name" value="CELL DIVISION PROTEIN FTSL"/>
    <property type="match status" value="1"/>
</dbReference>
<organism evidence="10 11">
    <name type="scientific">Arenimonas donghaensis DSM 18148 = HO3-R19</name>
    <dbReference type="NCBI Taxonomy" id="1121014"/>
    <lineage>
        <taxon>Bacteria</taxon>
        <taxon>Pseudomonadati</taxon>
        <taxon>Pseudomonadota</taxon>
        <taxon>Gammaproteobacteria</taxon>
        <taxon>Lysobacterales</taxon>
        <taxon>Lysobacteraceae</taxon>
        <taxon>Arenimonas</taxon>
    </lineage>
</organism>
<keyword evidence="6 8" id="KW-0472">Membrane</keyword>
<dbReference type="RefSeq" id="WP_034225126.1">
    <property type="nucleotide sequence ID" value="NZ_AVCJ01000043.1"/>
</dbReference>
<evidence type="ECO:0000256" key="2">
    <source>
        <dbReference type="ARBA" id="ARBA00022475"/>
    </source>
</evidence>
<keyword evidence="3 8" id="KW-0132">Cell division</keyword>
<keyword evidence="11" id="KW-1185">Reference proteome</keyword>
<evidence type="ECO:0000256" key="4">
    <source>
        <dbReference type="ARBA" id="ARBA00022692"/>
    </source>
</evidence>
<evidence type="ECO:0000256" key="9">
    <source>
        <dbReference type="NCBIfam" id="TIGR02209"/>
    </source>
</evidence>
<dbReference type="STRING" id="1121014.N788_06510"/>
<evidence type="ECO:0000256" key="1">
    <source>
        <dbReference type="ARBA" id="ARBA00004401"/>
    </source>
</evidence>
<dbReference type="Proteomes" id="UP000029085">
    <property type="component" value="Unassembled WGS sequence"/>
</dbReference>
<keyword evidence="2 8" id="KW-1003">Cell membrane</keyword>
<dbReference type="PANTHER" id="PTHR37479:SF1">
    <property type="entry name" value="CELL DIVISION PROTEIN FTSL"/>
    <property type="match status" value="1"/>
</dbReference>